<dbReference type="PANTHER" id="PTHR34975">
    <property type="entry name" value="SPORE GERMINATION PROTEIN A2"/>
    <property type="match status" value="1"/>
</dbReference>
<feature type="transmembrane region" description="Helical" evidence="8">
    <location>
        <begin position="12"/>
        <end position="32"/>
    </location>
</feature>
<dbReference type="InterPro" id="IPR004761">
    <property type="entry name" value="Spore_GerAB"/>
</dbReference>
<proteinExistence type="inferred from homology"/>
<dbReference type="PANTHER" id="PTHR34975:SF2">
    <property type="entry name" value="SPORE GERMINATION PROTEIN A2"/>
    <property type="match status" value="1"/>
</dbReference>
<feature type="transmembrane region" description="Helical" evidence="8">
    <location>
        <begin position="38"/>
        <end position="61"/>
    </location>
</feature>
<evidence type="ECO:0000313" key="10">
    <source>
        <dbReference type="Proteomes" id="UP000812277"/>
    </source>
</evidence>
<dbReference type="NCBIfam" id="TIGR00912">
    <property type="entry name" value="2A0309"/>
    <property type="match status" value="1"/>
</dbReference>
<keyword evidence="7 8" id="KW-0472">Membrane</keyword>
<feature type="transmembrane region" description="Helical" evidence="8">
    <location>
        <begin position="82"/>
        <end position="109"/>
    </location>
</feature>
<dbReference type="EMBL" id="JAHZIJ010000001">
    <property type="protein sequence ID" value="MBW7473939.1"/>
    <property type="molecule type" value="Genomic_DNA"/>
</dbReference>
<feature type="transmembrane region" description="Helical" evidence="8">
    <location>
        <begin position="145"/>
        <end position="168"/>
    </location>
</feature>
<feature type="transmembrane region" description="Helical" evidence="8">
    <location>
        <begin position="220"/>
        <end position="246"/>
    </location>
</feature>
<feature type="transmembrane region" description="Helical" evidence="8">
    <location>
        <begin position="121"/>
        <end position="138"/>
    </location>
</feature>
<reference evidence="9 10" key="1">
    <citation type="submission" date="2021-07" db="EMBL/GenBank/DDBJ databases">
        <title>Paenibacillus radiodurans sp. nov., isolated from the southeastern edge of Tengger Desert.</title>
        <authorList>
            <person name="Zhang G."/>
        </authorList>
    </citation>
    <scope>NUCLEOTIDE SEQUENCE [LARGE SCALE GENOMIC DNA]</scope>
    <source>
        <strain evidence="9 10">DT7-4</strain>
    </source>
</reference>
<feature type="transmembrane region" description="Helical" evidence="8">
    <location>
        <begin position="272"/>
        <end position="293"/>
    </location>
</feature>
<evidence type="ECO:0000256" key="4">
    <source>
        <dbReference type="ARBA" id="ARBA00022544"/>
    </source>
</evidence>
<evidence type="ECO:0000256" key="2">
    <source>
        <dbReference type="ARBA" id="ARBA00007998"/>
    </source>
</evidence>
<keyword evidence="4" id="KW-0309">Germination</keyword>
<evidence type="ECO:0000256" key="5">
    <source>
        <dbReference type="ARBA" id="ARBA00022692"/>
    </source>
</evidence>
<comment type="similarity">
    <text evidence="2">Belongs to the amino acid-polyamine-organocation (APC) superfamily. Spore germination protein (SGP) (TC 2.A.3.9) family.</text>
</comment>
<name>A0ABS7D1X1_9BACL</name>
<dbReference type="Proteomes" id="UP000812277">
    <property type="component" value="Unassembled WGS sequence"/>
</dbReference>
<accession>A0ABS7D1X1</accession>
<keyword evidence="6 8" id="KW-1133">Transmembrane helix</keyword>
<comment type="subcellular location">
    <subcellularLocation>
        <location evidence="1">Membrane</location>
        <topology evidence="1">Multi-pass membrane protein</topology>
    </subcellularLocation>
</comment>
<evidence type="ECO:0000256" key="6">
    <source>
        <dbReference type="ARBA" id="ARBA00022989"/>
    </source>
</evidence>
<feature type="transmembrane region" description="Helical" evidence="8">
    <location>
        <begin position="188"/>
        <end position="208"/>
    </location>
</feature>
<sequence length="365" mass="40494">MNKKESISSIQTALLFLVGITGSSIILIPASVTGAARNGAWISFLMAWLAGFLLLLSILYLQKQHPGLTFMEYSRRMVGKPVATIMAILFLLALFWQEAAIIIEVSGFFKSTMMKNTPSPVINAMFFTMAALTARAGIEVMARMFSILALIMFGCVTAVLLLVSVNFHLEFLLPVMPDGIKPILHGAYIAYGFPYAEVVIFSWILQFVRKDEAQRLGRDMCSAFVINGTTLLFSIVSSIIVLGPLAGDLKYSLYQLARLVFVQEIIERIESVIGLSLIIGSYMKSTIVLFIITRLLSQLSGLSNYRIVIFPTTLICLLLSVTMYANEASFVEDGYVMWPLFNTIAYVVPMLIVLAATWVNGRMRK</sequence>
<dbReference type="Pfam" id="PF03845">
    <property type="entry name" value="Spore_permease"/>
    <property type="match status" value="1"/>
</dbReference>
<protein>
    <submittedName>
        <fullName evidence="9">Endospore germination permease</fullName>
    </submittedName>
</protein>
<dbReference type="RefSeq" id="WP_219871118.1">
    <property type="nucleotide sequence ID" value="NZ_JAHZIJ010000001.1"/>
</dbReference>
<comment type="caution">
    <text evidence="9">The sequence shown here is derived from an EMBL/GenBank/DDBJ whole genome shotgun (WGS) entry which is preliminary data.</text>
</comment>
<keyword evidence="3" id="KW-0813">Transport</keyword>
<feature type="transmembrane region" description="Helical" evidence="8">
    <location>
        <begin position="305"/>
        <end position="325"/>
    </location>
</feature>
<keyword evidence="5 8" id="KW-0812">Transmembrane</keyword>
<evidence type="ECO:0000256" key="1">
    <source>
        <dbReference type="ARBA" id="ARBA00004141"/>
    </source>
</evidence>
<evidence type="ECO:0000313" key="9">
    <source>
        <dbReference type="EMBL" id="MBW7473939.1"/>
    </source>
</evidence>
<keyword evidence="10" id="KW-1185">Reference proteome</keyword>
<dbReference type="Gene3D" id="1.20.1740.10">
    <property type="entry name" value="Amino acid/polyamine transporter I"/>
    <property type="match status" value="1"/>
</dbReference>
<evidence type="ECO:0000256" key="7">
    <source>
        <dbReference type="ARBA" id="ARBA00023136"/>
    </source>
</evidence>
<gene>
    <name evidence="9" type="ORF">K0T92_04225</name>
</gene>
<evidence type="ECO:0000256" key="3">
    <source>
        <dbReference type="ARBA" id="ARBA00022448"/>
    </source>
</evidence>
<evidence type="ECO:0000256" key="8">
    <source>
        <dbReference type="SAM" id="Phobius"/>
    </source>
</evidence>
<feature type="transmembrane region" description="Helical" evidence="8">
    <location>
        <begin position="337"/>
        <end position="359"/>
    </location>
</feature>
<organism evidence="9 10">
    <name type="scientific">Paenibacillus oenotherae</name>
    <dbReference type="NCBI Taxonomy" id="1435645"/>
    <lineage>
        <taxon>Bacteria</taxon>
        <taxon>Bacillati</taxon>
        <taxon>Bacillota</taxon>
        <taxon>Bacilli</taxon>
        <taxon>Bacillales</taxon>
        <taxon>Paenibacillaceae</taxon>
        <taxon>Paenibacillus</taxon>
    </lineage>
</organism>